<dbReference type="InterPro" id="IPR013766">
    <property type="entry name" value="Thioredoxin_domain"/>
</dbReference>
<gene>
    <name evidence="7" type="ORF">F3N42_12820</name>
</gene>
<evidence type="ECO:0000256" key="4">
    <source>
        <dbReference type="ARBA" id="ARBA00023157"/>
    </source>
</evidence>
<dbReference type="CDD" id="cd03010">
    <property type="entry name" value="TlpA_like_DsbE"/>
    <property type="match status" value="1"/>
</dbReference>
<evidence type="ECO:0000256" key="5">
    <source>
        <dbReference type="ARBA" id="ARBA00023284"/>
    </source>
</evidence>
<comment type="subcellular location">
    <subcellularLocation>
        <location evidence="1">Cell inner membrane</location>
        <topology evidence="1">Single-pass membrane protein</topology>
        <orientation evidence="1">Periplasmic side</orientation>
    </subcellularLocation>
</comment>
<protein>
    <submittedName>
        <fullName evidence="7">DsbE family thiol:disulfide interchange protein</fullName>
    </submittedName>
</protein>
<dbReference type="InterPro" id="IPR013740">
    <property type="entry name" value="Redoxin"/>
</dbReference>
<dbReference type="InterPro" id="IPR004799">
    <property type="entry name" value="Periplasmic_diS_OxRdtase_DsbE"/>
</dbReference>
<dbReference type="GO" id="GO:0015036">
    <property type="term" value="F:disulfide oxidoreductase activity"/>
    <property type="evidence" value="ECO:0007669"/>
    <property type="project" value="InterPro"/>
</dbReference>
<dbReference type="NCBIfam" id="TIGR00385">
    <property type="entry name" value="dsbE"/>
    <property type="match status" value="1"/>
</dbReference>
<evidence type="ECO:0000256" key="2">
    <source>
        <dbReference type="ARBA" id="ARBA00007758"/>
    </source>
</evidence>
<evidence type="ECO:0000256" key="1">
    <source>
        <dbReference type="ARBA" id="ARBA00004383"/>
    </source>
</evidence>
<dbReference type="PROSITE" id="PS51352">
    <property type="entry name" value="THIOREDOXIN_2"/>
    <property type="match status" value="1"/>
</dbReference>
<keyword evidence="4" id="KW-1015">Disulfide bond</keyword>
<comment type="similarity">
    <text evidence="2">Belongs to the thioredoxin family. DsbE subfamily.</text>
</comment>
<evidence type="ECO:0000259" key="6">
    <source>
        <dbReference type="PROSITE" id="PS51352"/>
    </source>
</evidence>
<keyword evidence="5" id="KW-0676">Redox-active center</keyword>
<dbReference type="GO" id="GO:0030288">
    <property type="term" value="C:outer membrane-bounded periplasmic space"/>
    <property type="evidence" value="ECO:0007669"/>
    <property type="project" value="InterPro"/>
</dbReference>
<evidence type="ECO:0000313" key="7">
    <source>
        <dbReference type="EMBL" id="KAA9130562.1"/>
    </source>
</evidence>
<dbReference type="InterPro" id="IPR036249">
    <property type="entry name" value="Thioredoxin-like_sf"/>
</dbReference>
<feature type="domain" description="Thioredoxin" evidence="6">
    <location>
        <begin position="33"/>
        <end position="171"/>
    </location>
</feature>
<dbReference type="GO" id="GO:0005886">
    <property type="term" value="C:plasma membrane"/>
    <property type="evidence" value="ECO:0007669"/>
    <property type="project" value="UniProtKB-SubCell"/>
</dbReference>
<name>A0A5N0T6Q7_9GAMM</name>
<proteinExistence type="inferred from homology"/>
<dbReference type="AlphaFoldDB" id="A0A5N0T6Q7"/>
<sequence length="178" mass="19888">MSRLVPLLLFAGLAILLWIGLQNADRKDELPSPLVGKPAPEFDLPDLFQPEKRYTPEDMLGEPWLANFWASWCYACRVEHPVIADLARLGVVRVVGMNHRDTPAEAKAWLQRHGDPYLFHMNDQDGRTSIDFGVVAAPETFLVDANGVIVFKHIGAVTPEVVEDQILPLLQRMEAGPP</sequence>
<keyword evidence="3" id="KW-0201">Cytochrome c-type biogenesis</keyword>
<evidence type="ECO:0000313" key="8">
    <source>
        <dbReference type="Proteomes" id="UP000325372"/>
    </source>
</evidence>
<accession>A0A5N0T6Q7</accession>
<comment type="caution">
    <text evidence="7">The sequence shown here is derived from an EMBL/GenBank/DDBJ whole genome shotgun (WGS) entry which is preliminary data.</text>
</comment>
<dbReference type="PANTHER" id="PTHR42852:SF6">
    <property type="entry name" value="THIOL:DISULFIDE INTERCHANGE PROTEIN DSBE"/>
    <property type="match status" value="1"/>
</dbReference>
<reference evidence="7 8" key="1">
    <citation type="submission" date="2019-09" db="EMBL/GenBank/DDBJ databases">
        <title>Wenzhouxiangella sp. Genome sequencing and assembly.</title>
        <authorList>
            <person name="Zhang R."/>
        </authorList>
    </citation>
    <scope>NUCLEOTIDE SEQUENCE [LARGE SCALE GENOMIC DNA]</scope>
    <source>
        <strain evidence="7 8">W260</strain>
    </source>
</reference>
<evidence type="ECO:0000256" key="3">
    <source>
        <dbReference type="ARBA" id="ARBA00022748"/>
    </source>
</evidence>
<dbReference type="RefSeq" id="WP_150864866.1">
    <property type="nucleotide sequence ID" value="NZ_VYXP01000007.1"/>
</dbReference>
<dbReference type="SUPFAM" id="SSF52833">
    <property type="entry name" value="Thioredoxin-like"/>
    <property type="match status" value="1"/>
</dbReference>
<dbReference type="InterPro" id="IPR050553">
    <property type="entry name" value="Thioredoxin_ResA/DsbE_sf"/>
</dbReference>
<dbReference type="Gene3D" id="3.40.30.10">
    <property type="entry name" value="Glutaredoxin"/>
    <property type="match status" value="1"/>
</dbReference>
<keyword evidence="8" id="KW-1185">Reference proteome</keyword>
<dbReference type="Proteomes" id="UP000325372">
    <property type="component" value="Unassembled WGS sequence"/>
</dbReference>
<dbReference type="PANTHER" id="PTHR42852">
    <property type="entry name" value="THIOL:DISULFIDE INTERCHANGE PROTEIN DSBE"/>
    <property type="match status" value="1"/>
</dbReference>
<dbReference type="EMBL" id="VYXP01000007">
    <property type="protein sequence ID" value="KAA9130562.1"/>
    <property type="molecule type" value="Genomic_DNA"/>
</dbReference>
<organism evidence="7 8">
    <name type="scientific">Marinihelvus fidelis</name>
    <dbReference type="NCBI Taxonomy" id="2613842"/>
    <lineage>
        <taxon>Bacteria</taxon>
        <taxon>Pseudomonadati</taxon>
        <taxon>Pseudomonadota</taxon>
        <taxon>Gammaproteobacteria</taxon>
        <taxon>Chromatiales</taxon>
        <taxon>Wenzhouxiangellaceae</taxon>
        <taxon>Marinihelvus</taxon>
    </lineage>
</organism>
<dbReference type="GO" id="GO:0017004">
    <property type="term" value="P:cytochrome complex assembly"/>
    <property type="evidence" value="ECO:0007669"/>
    <property type="project" value="UniProtKB-KW"/>
</dbReference>
<dbReference type="Pfam" id="PF08534">
    <property type="entry name" value="Redoxin"/>
    <property type="match status" value="1"/>
</dbReference>